<dbReference type="SUPFAM" id="SSF47413">
    <property type="entry name" value="lambda repressor-like DNA-binding domains"/>
    <property type="match status" value="1"/>
</dbReference>
<protein>
    <submittedName>
        <fullName evidence="3">Zn-dependent peptidase ImmA, M78 family</fullName>
    </submittedName>
</protein>
<dbReference type="AlphaFoldDB" id="A0A1I4RMU5"/>
<gene>
    <name evidence="3" type="ORF">SAMN05421880_12010</name>
</gene>
<name>A0A1I4RMU5_9PROT</name>
<dbReference type="PROSITE" id="PS50943">
    <property type="entry name" value="HTH_CROC1"/>
    <property type="match status" value="1"/>
</dbReference>
<sequence>MIGERLARARAAANLSMRALAVQAGVSANMIKKYEHDLSMPASPTLLKLSKALGVRTEYFFRPVKIDLNGLKYRKHSGTSKSIIKRIHSDVLDQVERWQELANLWPNFPIQPFHLPTDLPETLSTMEEIEAVADLVRKQWSIGLDPIADLIDTFETRGILVILASVEQGVKFDGMQASIANQPIIVISTNWPGDRQRFTLAHELGHLILHGRLSSVLDEEKACNRFAGSFLLPALSIRKQLGEKRRNLEVRELHLLKFEYGLSMQACLYRAKDSGIIDNNLFDKLFKYFSLNGWRKHEPGKAYPSEKTYLFQQLVYRALAEDIVSESKAAELLRLPLAQFHQARKLERLELDTAINQ</sequence>
<dbReference type="GO" id="GO:0003677">
    <property type="term" value="F:DNA binding"/>
    <property type="evidence" value="ECO:0007669"/>
    <property type="project" value="InterPro"/>
</dbReference>
<evidence type="ECO:0000313" key="4">
    <source>
        <dbReference type="Proteomes" id="UP000199561"/>
    </source>
</evidence>
<dbReference type="Pfam" id="PF01381">
    <property type="entry name" value="HTH_3"/>
    <property type="match status" value="1"/>
</dbReference>
<dbReference type="Gene3D" id="1.10.260.40">
    <property type="entry name" value="lambda repressor-like DNA-binding domains"/>
    <property type="match status" value="1"/>
</dbReference>
<dbReference type="SMART" id="SM00530">
    <property type="entry name" value="HTH_XRE"/>
    <property type="match status" value="1"/>
</dbReference>
<dbReference type="STRING" id="52442.SAMN05421880_12010"/>
<dbReference type="CDD" id="cd00093">
    <property type="entry name" value="HTH_XRE"/>
    <property type="match status" value="1"/>
</dbReference>
<evidence type="ECO:0000259" key="2">
    <source>
        <dbReference type="PROSITE" id="PS50943"/>
    </source>
</evidence>
<dbReference type="PANTHER" id="PTHR43236:SF1">
    <property type="entry name" value="BLL7220 PROTEIN"/>
    <property type="match status" value="1"/>
</dbReference>
<dbReference type="InterPro" id="IPR052345">
    <property type="entry name" value="Rad_response_metalloprotease"/>
</dbReference>
<accession>A0A1I4RMU5</accession>
<dbReference type="InterPro" id="IPR010359">
    <property type="entry name" value="IrrE_HExxH"/>
</dbReference>
<dbReference type="Pfam" id="PF06114">
    <property type="entry name" value="Peptidase_M78"/>
    <property type="match status" value="1"/>
</dbReference>
<dbReference type="RefSeq" id="WP_090669954.1">
    <property type="nucleotide sequence ID" value="NZ_FOUF01000020.1"/>
</dbReference>
<dbReference type="Proteomes" id="UP000199561">
    <property type="component" value="Unassembled WGS sequence"/>
</dbReference>
<dbReference type="EMBL" id="FOUF01000020">
    <property type="protein sequence ID" value="SFM53532.1"/>
    <property type="molecule type" value="Genomic_DNA"/>
</dbReference>
<evidence type="ECO:0000256" key="1">
    <source>
        <dbReference type="ARBA" id="ARBA00007227"/>
    </source>
</evidence>
<dbReference type="PANTHER" id="PTHR43236">
    <property type="entry name" value="ANTITOXIN HIGA1"/>
    <property type="match status" value="1"/>
</dbReference>
<proteinExistence type="inferred from homology"/>
<dbReference type="InterPro" id="IPR010982">
    <property type="entry name" value="Lambda_DNA-bd_dom_sf"/>
</dbReference>
<organism evidence="3 4">
    <name type="scientific">Nitrosomonas nitrosa</name>
    <dbReference type="NCBI Taxonomy" id="52442"/>
    <lineage>
        <taxon>Bacteria</taxon>
        <taxon>Pseudomonadati</taxon>
        <taxon>Pseudomonadota</taxon>
        <taxon>Betaproteobacteria</taxon>
        <taxon>Nitrosomonadales</taxon>
        <taxon>Nitrosomonadaceae</taxon>
        <taxon>Nitrosomonas</taxon>
    </lineage>
</organism>
<keyword evidence="4" id="KW-1185">Reference proteome</keyword>
<reference evidence="3 4" key="1">
    <citation type="submission" date="2016-10" db="EMBL/GenBank/DDBJ databases">
        <authorList>
            <person name="de Groot N.N."/>
        </authorList>
    </citation>
    <scope>NUCLEOTIDE SEQUENCE [LARGE SCALE GENOMIC DNA]</scope>
    <source>
        <strain evidence="3 4">Nm146</strain>
    </source>
</reference>
<feature type="domain" description="HTH cro/C1-type" evidence="2">
    <location>
        <begin position="6"/>
        <end position="60"/>
    </location>
</feature>
<evidence type="ECO:0000313" key="3">
    <source>
        <dbReference type="EMBL" id="SFM53532.1"/>
    </source>
</evidence>
<comment type="similarity">
    <text evidence="1">Belongs to the short-chain fatty acyl-CoA assimilation regulator (ScfR) family.</text>
</comment>
<dbReference type="InterPro" id="IPR001387">
    <property type="entry name" value="Cro/C1-type_HTH"/>
</dbReference>
<dbReference type="Gene3D" id="1.10.10.2910">
    <property type="match status" value="1"/>
</dbReference>